<feature type="compositionally biased region" description="Basic and acidic residues" evidence="12">
    <location>
        <begin position="380"/>
        <end position="394"/>
    </location>
</feature>
<evidence type="ECO:0000256" key="8">
    <source>
        <dbReference type="ARBA" id="ARBA00023306"/>
    </source>
</evidence>
<feature type="region of interest" description="Disordered" evidence="12">
    <location>
        <begin position="1"/>
        <end position="29"/>
    </location>
</feature>
<keyword evidence="5" id="KW-0677">Repeat</keyword>
<evidence type="ECO:0000256" key="10">
    <source>
        <dbReference type="ARBA" id="ARBA00049959"/>
    </source>
</evidence>
<reference evidence="13" key="3">
    <citation type="submission" date="2025-09" db="UniProtKB">
        <authorList>
            <consortium name="Ensembl"/>
        </authorList>
    </citation>
    <scope>IDENTIFICATION</scope>
</reference>
<reference evidence="14" key="1">
    <citation type="submission" date="2011-08" db="EMBL/GenBank/DDBJ databases">
        <title>The draft genome of Latimeria chalumnae.</title>
        <authorList>
            <person name="Di Palma F."/>
            <person name="Alfoldi J."/>
            <person name="Johnson J."/>
            <person name="Berlin A."/>
            <person name="Gnerre S."/>
            <person name="Jaffe D."/>
            <person name="MacCallum I."/>
            <person name="Young S."/>
            <person name="Walker B.J."/>
            <person name="Lander E."/>
            <person name="Lindblad-Toh K."/>
        </authorList>
    </citation>
    <scope>NUCLEOTIDE SEQUENCE [LARGE SCALE GENOMIC DNA]</scope>
    <source>
        <strain evidence="14">Wild caught</strain>
    </source>
</reference>
<evidence type="ECO:0000256" key="11">
    <source>
        <dbReference type="SAM" id="Coils"/>
    </source>
</evidence>
<evidence type="ECO:0000313" key="13">
    <source>
        <dbReference type="Ensembl" id="ENSLACP00000001499.1"/>
    </source>
</evidence>
<dbReference type="STRING" id="7897.ENSLACP00000001499"/>
<feature type="region of interest" description="Disordered" evidence="12">
    <location>
        <begin position="47"/>
        <end position="74"/>
    </location>
</feature>
<dbReference type="EMBL" id="AFYH01173683">
    <property type="status" value="NOT_ANNOTATED_CDS"/>
    <property type="molecule type" value="Genomic_DNA"/>
</dbReference>
<keyword evidence="4" id="KW-0963">Cytoplasm</keyword>
<evidence type="ECO:0000256" key="5">
    <source>
        <dbReference type="ARBA" id="ARBA00022737"/>
    </source>
</evidence>
<feature type="region of interest" description="Disordered" evidence="12">
    <location>
        <begin position="380"/>
        <end position="422"/>
    </location>
</feature>
<evidence type="ECO:0000313" key="14">
    <source>
        <dbReference type="Proteomes" id="UP000008672"/>
    </source>
</evidence>
<dbReference type="PANTHER" id="PTHR28618:SF1">
    <property type="entry name" value="CENTROSOMAL PROTEIN POC5"/>
    <property type="match status" value="1"/>
</dbReference>
<protein>
    <recommendedName>
        <fullName evidence="3">Centrosomal protein POC5</fullName>
    </recommendedName>
    <alternativeName>
        <fullName evidence="9">Protein of centriole 5</fullName>
    </alternativeName>
</protein>
<keyword evidence="6 11" id="KW-0175">Coiled coil</keyword>
<feature type="region of interest" description="Disordered" evidence="12">
    <location>
        <begin position="130"/>
        <end position="149"/>
    </location>
</feature>
<dbReference type="PANTHER" id="PTHR28618">
    <property type="entry name" value="CENTROSOMAL PROTEIN POC5"/>
    <property type="match status" value="1"/>
</dbReference>
<reference evidence="13" key="2">
    <citation type="submission" date="2025-08" db="UniProtKB">
        <authorList>
            <consortium name="Ensembl"/>
        </authorList>
    </citation>
    <scope>IDENTIFICATION</scope>
</reference>
<keyword evidence="7" id="KW-0206">Cytoskeleton</keyword>
<dbReference type="AlphaFoldDB" id="H2ZVS8"/>
<evidence type="ECO:0000256" key="6">
    <source>
        <dbReference type="ARBA" id="ARBA00023054"/>
    </source>
</evidence>
<dbReference type="Ensembl" id="ENSLACT00000001512.1">
    <property type="protein sequence ID" value="ENSLACP00000001499.1"/>
    <property type="gene ID" value="ENSLACG00000001342.1"/>
</dbReference>
<accession>H2ZVS8</accession>
<dbReference type="InterPro" id="IPR033351">
    <property type="entry name" value="POC5"/>
</dbReference>
<dbReference type="EMBL" id="AFYH01173680">
    <property type="status" value="NOT_ANNOTATED_CDS"/>
    <property type="molecule type" value="Genomic_DNA"/>
</dbReference>
<comment type="function">
    <text evidence="10">Essential for the assembly of the distal half of centrioles, required for centriole elongation. Acts as a negative regulator of centriole elongation.</text>
</comment>
<name>H2ZVS8_LATCH</name>
<dbReference type="EMBL" id="AFYH01173678">
    <property type="status" value="NOT_ANNOTATED_CDS"/>
    <property type="molecule type" value="Genomic_DNA"/>
</dbReference>
<evidence type="ECO:0000256" key="12">
    <source>
        <dbReference type="SAM" id="MobiDB-lite"/>
    </source>
</evidence>
<evidence type="ECO:0000256" key="1">
    <source>
        <dbReference type="ARBA" id="ARBA00004114"/>
    </source>
</evidence>
<dbReference type="EMBL" id="AFYH01173679">
    <property type="status" value="NOT_ANNOTATED_CDS"/>
    <property type="molecule type" value="Genomic_DNA"/>
</dbReference>
<comment type="subcellular location">
    <subcellularLocation>
        <location evidence="1">Cytoplasm</location>
        <location evidence="1">Cytoskeleton</location>
        <location evidence="1">Microtubule organizing center</location>
        <location evidence="1">Centrosome</location>
        <location evidence="1">Centriole</location>
    </subcellularLocation>
</comment>
<dbReference type="GO" id="GO:0005814">
    <property type="term" value="C:centriole"/>
    <property type="evidence" value="ECO:0007669"/>
    <property type="project" value="UniProtKB-SubCell"/>
</dbReference>
<feature type="coiled-coil region" evidence="11">
    <location>
        <begin position="321"/>
        <end position="362"/>
    </location>
</feature>
<dbReference type="Bgee" id="ENSLACG00000001342">
    <property type="expression patterns" value="Expressed in pelvic fin and 6 other cell types or tissues"/>
</dbReference>
<dbReference type="EMBL" id="AFYH01173681">
    <property type="status" value="NOT_ANNOTATED_CDS"/>
    <property type="molecule type" value="Genomic_DNA"/>
</dbReference>
<dbReference type="EMBL" id="AFYH01173684">
    <property type="status" value="NOT_ANNOTATED_CDS"/>
    <property type="molecule type" value="Genomic_DNA"/>
</dbReference>
<dbReference type="EMBL" id="AFYH01173685">
    <property type="status" value="NOT_ANNOTATED_CDS"/>
    <property type="molecule type" value="Genomic_DNA"/>
</dbReference>
<gene>
    <name evidence="13" type="primary">POC5</name>
</gene>
<dbReference type="GO" id="GO:0032391">
    <property type="term" value="C:photoreceptor connecting cilium"/>
    <property type="evidence" value="ECO:0007669"/>
    <property type="project" value="Ensembl"/>
</dbReference>
<evidence type="ECO:0000256" key="3">
    <source>
        <dbReference type="ARBA" id="ARBA00014910"/>
    </source>
</evidence>
<evidence type="ECO:0000256" key="9">
    <source>
        <dbReference type="ARBA" id="ARBA00031694"/>
    </source>
</evidence>
<feature type="coiled-coil region" evidence="11">
    <location>
        <begin position="195"/>
        <end position="236"/>
    </location>
</feature>
<dbReference type="eggNOG" id="ENOG502QUKU">
    <property type="taxonomic scope" value="Eukaryota"/>
</dbReference>
<dbReference type="GeneTree" id="ENSGT00940000164571"/>
<sequence>MSSEEEEGSTSPVLPKDSDRGSSVSSDLQDEYDELLRYAVVTPKFEPSVLGQSQHSSQPPADGRVSSSTDDDLSQHSAENFHYIWIEDLSQTSESAKPSPRAASEQEESQHESSFVRQSDMESAFFCATYSERSSSRGPKTNNAEAQETAVTELPVPTANINRIENMLDAWSGNLKTNVVTELNKWRLTFIEQCRLEIKKEKERHTAEMATLMERIENLNEMLRAYETSIQRKDEVISNLVHGIKKEKEKLTQLRGFSEWRLLQNEAKREAFEIGVADRYYRMSLKRKAWVAWYTVIEGNWKVRVEKACQARAEEVCIRLSNDYEAKIAQLNDALEKAKAEIQRLRIERERFEDAMKKAFMRGVCALNMEAMTLFNDKDDKGEQAESASMKDEPGPGLSVQFRQQPPSSSAHRSPTPFDPTMETASDLEQMVCKIYQPIKIKKKKKKSQRPRAILATLKSSVLRVQYISVTRIVTSAQQKPGKTIKARLTARPDLSIKGNRVGVNVNVVGVSPPMGSVVVERHHPVTQQTLGQAVASKYPRSSYQASSSGNVKGQGQSGKTHHVLLGIQSIKVVD</sequence>
<dbReference type="EMBL" id="AFYH01173676">
    <property type="status" value="NOT_ANNOTATED_CDS"/>
    <property type="molecule type" value="Genomic_DNA"/>
</dbReference>
<keyword evidence="8" id="KW-0131">Cell cycle</keyword>
<dbReference type="EMBL" id="AFYH01173677">
    <property type="status" value="NOT_ANNOTATED_CDS"/>
    <property type="molecule type" value="Genomic_DNA"/>
</dbReference>
<keyword evidence="14" id="KW-1185">Reference proteome</keyword>
<feature type="compositionally biased region" description="Polar residues" evidence="12">
    <location>
        <begin position="131"/>
        <end position="149"/>
    </location>
</feature>
<feature type="compositionally biased region" description="Polar residues" evidence="12">
    <location>
        <begin position="50"/>
        <end position="59"/>
    </location>
</feature>
<dbReference type="InParanoid" id="H2ZVS8"/>
<dbReference type="GO" id="GO:0042462">
    <property type="term" value="P:eye photoreceptor cell development"/>
    <property type="evidence" value="ECO:0007669"/>
    <property type="project" value="Ensembl"/>
</dbReference>
<comment type="similarity">
    <text evidence="2">Belongs to the POC5 family.</text>
</comment>
<evidence type="ECO:0000256" key="2">
    <source>
        <dbReference type="ARBA" id="ARBA00010411"/>
    </source>
</evidence>
<dbReference type="FunCoup" id="H2ZVS8">
    <property type="interactions" value="2288"/>
</dbReference>
<organism evidence="13 14">
    <name type="scientific">Latimeria chalumnae</name>
    <name type="common">Coelacanth</name>
    <dbReference type="NCBI Taxonomy" id="7897"/>
    <lineage>
        <taxon>Eukaryota</taxon>
        <taxon>Metazoa</taxon>
        <taxon>Chordata</taxon>
        <taxon>Craniata</taxon>
        <taxon>Vertebrata</taxon>
        <taxon>Euteleostomi</taxon>
        <taxon>Coelacanthiformes</taxon>
        <taxon>Coelacanthidae</taxon>
        <taxon>Latimeria</taxon>
    </lineage>
</organism>
<proteinExistence type="inferred from homology"/>
<dbReference type="Proteomes" id="UP000008672">
    <property type="component" value="Unassembled WGS sequence"/>
</dbReference>
<dbReference type="EMBL" id="AFYH01173682">
    <property type="status" value="NOT_ANNOTATED_CDS"/>
    <property type="molecule type" value="Genomic_DNA"/>
</dbReference>
<feature type="region of interest" description="Disordered" evidence="12">
    <location>
        <begin position="92"/>
        <end position="117"/>
    </location>
</feature>
<evidence type="ECO:0000256" key="7">
    <source>
        <dbReference type="ARBA" id="ARBA00023212"/>
    </source>
</evidence>
<feature type="region of interest" description="Disordered" evidence="12">
    <location>
        <begin position="540"/>
        <end position="559"/>
    </location>
</feature>
<dbReference type="GO" id="GO:0007632">
    <property type="term" value="P:visual behavior"/>
    <property type="evidence" value="ECO:0007669"/>
    <property type="project" value="Ensembl"/>
</dbReference>
<feature type="compositionally biased region" description="Polar residues" evidence="12">
    <location>
        <begin position="401"/>
        <end position="413"/>
    </location>
</feature>
<evidence type="ECO:0000256" key="4">
    <source>
        <dbReference type="ARBA" id="ARBA00022490"/>
    </source>
</evidence>